<dbReference type="RefSeq" id="WP_023042227.1">
    <property type="nucleotide sequence ID" value="NZ_CP013122.1"/>
</dbReference>
<protein>
    <submittedName>
        <fullName evidence="1">Uncharacterized protein</fullName>
    </submittedName>
</protein>
<dbReference type="AlphaFoldDB" id="A0AAC8WHI9"/>
<reference evidence="1 2" key="1">
    <citation type="submission" date="2015-11" db="EMBL/GenBank/DDBJ databases">
        <authorList>
            <person name="Kook J.-K."/>
            <person name="Park S.-N."/>
            <person name="Lim Y.K."/>
            <person name="Jo E."/>
        </authorList>
    </citation>
    <scope>NUCLEOTIDE SEQUENCE [LARGE SCALE GENOMIC DNA]</scope>
    <source>
        <strain evidence="1 2">ChDC F306</strain>
        <plasmid evidence="1 2">unnamed1</plasmid>
    </source>
</reference>
<accession>A0AAC8WHI9</accession>
<dbReference type="EMBL" id="CP013122">
    <property type="protein sequence ID" value="ALM95428.1"/>
    <property type="molecule type" value="Genomic_DNA"/>
</dbReference>
<organism evidence="1 2">
    <name type="scientific">Fusobacterium nucleatum subsp. polymorphum</name>
    <name type="common">Fusobacterium polymorphum</name>
    <dbReference type="NCBI Taxonomy" id="76857"/>
    <lineage>
        <taxon>Bacteria</taxon>
        <taxon>Fusobacteriati</taxon>
        <taxon>Fusobacteriota</taxon>
        <taxon>Fusobacteriia</taxon>
        <taxon>Fusobacteriales</taxon>
        <taxon>Fusobacteriaceae</taxon>
        <taxon>Fusobacterium</taxon>
    </lineage>
</organism>
<geneLocation type="plasmid" evidence="1 2">
    <name>unnamed1</name>
</geneLocation>
<gene>
    <name evidence="1" type="ORF">RO02_12540</name>
</gene>
<keyword evidence="1" id="KW-0614">Plasmid</keyword>
<evidence type="ECO:0000313" key="2">
    <source>
        <dbReference type="Proteomes" id="UP000067061"/>
    </source>
</evidence>
<proteinExistence type="predicted"/>
<sequence length="75" mass="9161">MLTIEKFLEKFDNETLTKEEIHNIPNDFINESQETKKLNWLPYENGINYLIFQAKNRFFIKVKTDDELFEVKYKI</sequence>
<evidence type="ECO:0000313" key="1">
    <source>
        <dbReference type="EMBL" id="ALM95428.1"/>
    </source>
</evidence>
<dbReference type="Proteomes" id="UP000067061">
    <property type="component" value="Plasmid unnamed1"/>
</dbReference>
<name>A0AAC8WHI9_FUSNP</name>